<evidence type="ECO:0000256" key="6">
    <source>
        <dbReference type="ARBA" id="ARBA00023295"/>
    </source>
</evidence>
<dbReference type="InterPro" id="IPR004199">
    <property type="entry name" value="B-gal_small/dom_5"/>
</dbReference>
<dbReference type="Gene3D" id="2.60.40.10">
    <property type="entry name" value="Immunoglobulins"/>
    <property type="match status" value="2"/>
</dbReference>
<dbReference type="SUPFAM" id="SSF49785">
    <property type="entry name" value="Galactose-binding domain-like"/>
    <property type="match status" value="1"/>
</dbReference>
<proteinExistence type="inferred from homology"/>
<dbReference type="EC" id="3.2.1.23" evidence="3"/>
<dbReference type="Pfam" id="PF16353">
    <property type="entry name" value="LacZ_4"/>
    <property type="match status" value="1"/>
</dbReference>
<name>A0A081P2L8_9BACL</name>
<dbReference type="InterPro" id="IPR006101">
    <property type="entry name" value="Glyco_hydro_2"/>
</dbReference>
<dbReference type="SUPFAM" id="SSF51445">
    <property type="entry name" value="(Trans)glycosidases"/>
    <property type="match status" value="1"/>
</dbReference>
<dbReference type="eggNOG" id="COG3250">
    <property type="taxonomic scope" value="Bacteria"/>
</dbReference>
<gene>
    <name evidence="9" type="ORF">ET33_06165</name>
</gene>
<dbReference type="InterPro" id="IPR017853">
    <property type="entry name" value="GH"/>
</dbReference>
<dbReference type="PRINTS" id="PR00132">
    <property type="entry name" value="GLHYDRLASE2"/>
</dbReference>
<dbReference type="InterPro" id="IPR050347">
    <property type="entry name" value="Bact_Beta-galactosidase"/>
</dbReference>
<dbReference type="GO" id="GO:0009341">
    <property type="term" value="C:beta-galactosidase complex"/>
    <property type="evidence" value="ECO:0007669"/>
    <property type="project" value="InterPro"/>
</dbReference>
<dbReference type="Pfam" id="PF02929">
    <property type="entry name" value="Bgal_small_N"/>
    <property type="match status" value="1"/>
</dbReference>
<dbReference type="GO" id="GO:0005990">
    <property type="term" value="P:lactose catabolic process"/>
    <property type="evidence" value="ECO:0007669"/>
    <property type="project" value="TreeGrafter"/>
</dbReference>
<dbReference type="InterPro" id="IPR036156">
    <property type="entry name" value="Beta-gal/glucu_dom_sf"/>
</dbReference>
<evidence type="ECO:0000256" key="5">
    <source>
        <dbReference type="ARBA" id="ARBA00022801"/>
    </source>
</evidence>
<dbReference type="PROSITE" id="PS00608">
    <property type="entry name" value="GLYCOSYL_HYDROL_F2_2"/>
    <property type="match status" value="1"/>
</dbReference>
<dbReference type="InterPro" id="IPR032312">
    <property type="entry name" value="LacZ_4"/>
</dbReference>
<dbReference type="Gene3D" id="2.70.98.10">
    <property type="match status" value="1"/>
</dbReference>
<dbReference type="SMART" id="SM01038">
    <property type="entry name" value="Bgal_small_N"/>
    <property type="match status" value="1"/>
</dbReference>
<dbReference type="InterPro" id="IPR008979">
    <property type="entry name" value="Galactose-bd-like_sf"/>
</dbReference>
<keyword evidence="6" id="KW-0326">Glycosidase</keyword>
<comment type="caution">
    <text evidence="9">The sequence shown here is derived from an EMBL/GenBank/DDBJ whole genome shotgun (WGS) entry which is preliminary data.</text>
</comment>
<evidence type="ECO:0000259" key="8">
    <source>
        <dbReference type="SMART" id="SM01038"/>
    </source>
</evidence>
<dbReference type="InterPro" id="IPR011013">
    <property type="entry name" value="Gal_mutarotase_sf_dom"/>
</dbReference>
<reference evidence="9 10" key="1">
    <citation type="submission" date="2014-06" db="EMBL/GenBank/DDBJ databases">
        <title>Draft genome sequence of Paenibacillus sp. MSt1.</title>
        <authorList>
            <person name="Aw Y.K."/>
            <person name="Ong K.S."/>
            <person name="Gan H.M."/>
            <person name="Lee S.M."/>
        </authorList>
    </citation>
    <scope>NUCLEOTIDE SEQUENCE [LARGE SCALE GENOMIC DNA]</scope>
    <source>
        <strain evidence="9 10">MSt1</strain>
    </source>
</reference>
<dbReference type="Gene3D" id="3.20.20.80">
    <property type="entry name" value="Glycosidases"/>
    <property type="match status" value="1"/>
</dbReference>
<dbReference type="Pfam" id="PF00703">
    <property type="entry name" value="Glyco_hydro_2"/>
    <property type="match status" value="1"/>
</dbReference>
<dbReference type="SUPFAM" id="SSF49303">
    <property type="entry name" value="beta-Galactosidase/glucuronidase domain"/>
    <property type="match status" value="2"/>
</dbReference>
<dbReference type="InterPro" id="IPR014718">
    <property type="entry name" value="GH-type_carb-bd"/>
</dbReference>
<dbReference type="InterPro" id="IPR006103">
    <property type="entry name" value="Glyco_hydro_2_cat"/>
</dbReference>
<comment type="catalytic activity">
    <reaction evidence="1">
        <text>Hydrolysis of terminal non-reducing beta-D-galactose residues in beta-D-galactosides.</text>
        <dbReference type="EC" id="3.2.1.23"/>
    </reaction>
</comment>
<feature type="domain" description="Beta galactosidase small chain/" evidence="8">
    <location>
        <begin position="733"/>
        <end position="1003"/>
    </location>
</feature>
<keyword evidence="5 9" id="KW-0378">Hydrolase</keyword>
<dbReference type="InterPro" id="IPR006102">
    <property type="entry name" value="Ig-like_GH2"/>
</dbReference>
<dbReference type="Gene3D" id="2.60.120.260">
    <property type="entry name" value="Galactose-binding domain-like"/>
    <property type="match status" value="1"/>
</dbReference>
<evidence type="ECO:0000256" key="4">
    <source>
        <dbReference type="ARBA" id="ARBA00013303"/>
    </source>
</evidence>
<protein>
    <recommendedName>
        <fullName evidence="4">Beta-galactosidase</fullName>
        <ecNumber evidence="3">3.2.1.23</ecNumber>
    </recommendedName>
    <alternativeName>
        <fullName evidence="7">Lactase</fullName>
    </alternativeName>
</protein>
<dbReference type="EMBL" id="JNVM01000013">
    <property type="protein sequence ID" value="KEQ24941.1"/>
    <property type="molecule type" value="Genomic_DNA"/>
</dbReference>
<dbReference type="AlphaFoldDB" id="A0A081P2L8"/>
<dbReference type="GO" id="GO:0004565">
    <property type="term" value="F:beta-galactosidase activity"/>
    <property type="evidence" value="ECO:0007669"/>
    <property type="project" value="UniProtKB-EC"/>
</dbReference>
<dbReference type="PANTHER" id="PTHR46323">
    <property type="entry name" value="BETA-GALACTOSIDASE"/>
    <property type="match status" value="1"/>
</dbReference>
<dbReference type="InterPro" id="IPR006104">
    <property type="entry name" value="Glyco_hydro_2_N"/>
</dbReference>
<evidence type="ECO:0000256" key="1">
    <source>
        <dbReference type="ARBA" id="ARBA00001412"/>
    </source>
</evidence>
<evidence type="ECO:0000256" key="2">
    <source>
        <dbReference type="ARBA" id="ARBA00007401"/>
    </source>
</evidence>
<comment type="similarity">
    <text evidence="2">Belongs to the glycosyl hydrolase 2 family.</text>
</comment>
<sequence length="1011" mass="114373">MFTSNHIWQDPNVLHINRQEARASYIPYADTESAKAGQRGRSSFYQTLNGNWKFRYLPSVHQAEDGFYLEHAEVSGWDDLLVPSCWQVSGYDQLHYTNVNYPIPCDPPYVPDDNPAGLYVRDFHLQEQWAAKDKTIVFEGVNSCFYVWVNGAFAGFSKGSRVPAEFDLTGNLRTGRNRIAVMVLKWCDGTYLEDQDAWRYSGIFRDVYLLARDRSHVRDIFAKQELSEDFNSARLLVEIETKGSDGVDVQVELRDPAGHVAATGGKTVQGKDAVALTVEKPQLWNAEQPHLYQLYVLGGEEVIRLPVGFRKITIADGVFAINGRPVKLKGVNRHDSHPELGQTIPVAHMIKDLKLMKQHNVNTIRTSHYPNDPRFLELCSEFGFYVVDEADLECHGIGIAEDWADGASHRLSADLDWRAAFVDRAVRMVERDKNHPCVIMWSMGNESGYAENHMAMAAWTRARDDSRPVHYEGAAPVYQGHADVSGLDVESRMYASPAEIEAYARDAGQAKPLFLCEYSHAMGNGPGDLKDYWDVIYRNSKLMGGCVWEWCDHGVKTETPEGIPYFAYGGDFGDMPNDGNFCIDGLVTPDRIPHKGLLELKQVIAPIRIERYDLKAGKLKITNLYDFTDLSHIALRWKLEQDGRMLAQGTVWQLDAAPHAEQIVQLPYAWPEMPEGQMLLHLSCWLKEETRWAEAGHEVMFRQFEEGQAATPCSRKEDAPPFVQVGESGGLLTIEGFDFRHTFDLRAGVFVEISKHGVPMIAAPTAFNIWRAPTDNDMQVKKKWLAQGLDRAGCKVYRAEWQRPDEQTVEIRVNFSLSGYIRHPYLHGEAVWHIDGKGAIALHVRVNVRENLPFLPRFGLQLTMPAGMEQVEYAGNGPHESYIDKRQSVKKGRYAMTVDEMFEPYIKPQENGSRYDTAWATVANALGMGLLFQGGKSFSFQAAHYTPQDLTEAAHNHELVRRKETIVQLDYKMSGVGSNSCGPELGEPYRFDEKAFDFAVTLIPMFKEDDF</sequence>
<dbReference type="PANTHER" id="PTHR46323:SF2">
    <property type="entry name" value="BETA-GALACTOSIDASE"/>
    <property type="match status" value="1"/>
</dbReference>
<evidence type="ECO:0000313" key="10">
    <source>
        <dbReference type="Proteomes" id="UP000028123"/>
    </source>
</evidence>
<dbReference type="RefSeq" id="WP_036684121.1">
    <property type="nucleotide sequence ID" value="NZ_JNVM01000013.1"/>
</dbReference>
<dbReference type="GO" id="GO:0030246">
    <property type="term" value="F:carbohydrate binding"/>
    <property type="evidence" value="ECO:0007669"/>
    <property type="project" value="InterPro"/>
</dbReference>
<keyword evidence="10" id="KW-1185">Reference proteome</keyword>
<evidence type="ECO:0000256" key="7">
    <source>
        <dbReference type="ARBA" id="ARBA00032230"/>
    </source>
</evidence>
<evidence type="ECO:0000313" key="9">
    <source>
        <dbReference type="EMBL" id="KEQ24941.1"/>
    </source>
</evidence>
<dbReference type="Pfam" id="PF02836">
    <property type="entry name" value="Glyco_hydro_2_C"/>
    <property type="match status" value="1"/>
</dbReference>
<dbReference type="InterPro" id="IPR023232">
    <property type="entry name" value="Glyco_hydro_2_AS"/>
</dbReference>
<accession>A0A081P2L8</accession>
<dbReference type="Pfam" id="PF02837">
    <property type="entry name" value="Glyco_hydro_2_N"/>
    <property type="match status" value="1"/>
</dbReference>
<organism evidence="9 10">
    <name type="scientific">Paenibacillus tyrfis</name>
    <dbReference type="NCBI Taxonomy" id="1501230"/>
    <lineage>
        <taxon>Bacteria</taxon>
        <taxon>Bacillati</taxon>
        <taxon>Bacillota</taxon>
        <taxon>Bacilli</taxon>
        <taxon>Bacillales</taxon>
        <taxon>Paenibacillaceae</taxon>
        <taxon>Paenibacillus</taxon>
    </lineage>
</organism>
<dbReference type="InterPro" id="IPR013783">
    <property type="entry name" value="Ig-like_fold"/>
</dbReference>
<dbReference type="FunFam" id="3.20.20.80:FF:000018">
    <property type="entry name" value="Beta-galactosidase"/>
    <property type="match status" value="1"/>
</dbReference>
<dbReference type="SUPFAM" id="SSF74650">
    <property type="entry name" value="Galactose mutarotase-like"/>
    <property type="match status" value="1"/>
</dbReference>
<evidence type="ECO:0000256" key="3">
    <source>
        <dbReference type="ARBA" id="ARBA00012756"/>
    </source>
</evidence>
<dbReference type="Proteomes" id="UP000028123">
    <property type="component" value="Unassembled WGS sequence"/>
</dbReference>
<dbReference type="OrthoDB" id="9762066at2"/>